<dbReference type="GO" id="GO:0005975">
    <property type="term" value="P:carbohydrate metabolic process"/>
    <property type="evidence" value="ECO:0007669"/>
    <property type="project" value="InterPro"/>
</dbReference>
<proteinExistence type="inferred from homology"/>
<keyword evidence="3" id="KW-0326">Glycosidase</keyword>
<dbReference type="RefSeq" id="WP_112428224.1">
    <property type="nucleotide sequence ID" value="NZ_MCIF01000002.1"/>
</dbReference>
<dbReference type="GO" id="GO:0008422">
    <property type="term" value="F:beta-glucosidase activity"/>
    <property type="evidence" value="ECO:0007669"/>
    <property type="project" value="TreeGrafter"/>
</dbReference>
<dbReference type="PROSITE" id="PS00653">
    <property type="entry name" value="GLYCOSYL_HYDROL_F1_2"/>
    <property type="match status" value="1"/>
</dbReference>
<evidence type="ECO:0000256" key="3">
    <source>
        <dbReference type="ARBA" id="ARBA00023295"/>
    </source>
</evidence>
<dbReference type="Gene3D" id="3.20.20.80">
    <property type="entry name" value="Glycosidases"/>
    <property type="match status" value="1"/>
</dbReference>
<gene>
    <name evidence="5" type="ORF">A4R35_07975</name>
</gene>
<reference evidence="5 6" key="1">
    <citation type="submission" date="2016-08" db="EMBL/GenBank/DDBJ databases">
        <title>Analysis of Carbohydrate Active Enzymes in Thermogemmatispora T81 Reveals Carbohydrate Degradation Ability.</title>
        <authorList>
            <person name="Tomazini A."/>
            <person name="Lal S."/>
            <person name="Stott M."/>
            <person name="Henrissat B."/>
            <person name="Polikarpov I."/>
            <person name="Sparling R."/>
            <person name="Levin D.B."/>
        </authorList>
    </citation>
    <scope>NUCLEOTIDE SEQUENCE [LARGE SCALE GENOMIC DNA]</scope>
    <source>
        <strain evidence="5 6">T81</strain>
    </source>
</reference>
<evidence type="ECO:0000256" key="1">
    <source>
        <dbReference type="ARBA" id="ARBA00010838"/>
    </source>
</evidence>
<dbReference type="PANTHER" id="PTHR10353">
    <property type="entry name" value="GLYCOSYL HYDROLASE"/>
    <property type="match status" value="1"/>
</dbReference>
<protein>
    <recommendedName>
        <fullName evidence="7">Beta-glucosidase</fullName>
    </recommendedName>
</protein>
<accession>A0A328VI70</accession>
<comment type="caution">
    <text evidence="5">The sequence shown here is derived from an EMBL/GenBank/DDBJ whole genome shotgun (WGS) entry which is preliminary data.</text>
</comment>
<dbReference type="AlphaFoldDB" id="A0A328VI70"/>
<dbReference type="InterPro" id="IPR017853">
    <property type="entry name" value="GH"/>
</dbReference>
<organism evidence="5 6">
    <name type="scientific">Thermogemmatispora tikiterensis</name>
    <dbReference type="NCBI Taxonomy" id="1825093"/>
    <lineage>
        <taxon>Bacteria</taxon>
        <taxon>Bacillati</taxon>
        <taxon>Chloroflexota</taxon>
        <taxon>Ktedonobacteria</taxon>
        <taxon>Thermogemmatisporales</taxon>
        <taxon>Thermogemmatisporaceae</taxon>
        <taxon>Thermogemmatispora</taxon>
    </lineage>
</organism>
<evidence type="ECO:0000256" key="4">
    <source>
        <dbReference type="RuleBase" id="RU003690"/>
    </source>
</evidence>
<evidence type="ECO:0000256" key="2">
    <source>
        <dbReference type="ARBA" id="ARBA00022801"/>
    </source>
</evidence>
<comment type="similarity">
    <text evidence="1 4">Belongs to the glycosyl hydrolase 1 family.</text>
</comment>
<name>A0A328VI70_9CHLR</name>
<dbReference type="EMBL" id="MCIF01000002">
    <property type="protein sequence ID" value="RAQ95470.1"/>
    <property type="molecule type" value="Genomic_DNA"/>
</dbReference>
<evidence type="ECO:0008006" key="7">
    <source>
        <dbReference type="Google" id="ProtNLM"/>
    </source>
</evidence>
<dbReference type="InterPro" id="IPR001360">
    <property type="entry name" value="Glyco_hydro_1"/>
</dbReference>
<dbReference type="Proteomes" id="UP000248706">
    <property type="component" value="Unassembled WGS sequence"/>
</dbReference>
<dbReference type="PRINTS" id="PR00131">
    <property type="entry name" value="GLHYDRLASE1"/>
</dbReference>
<dbReference type="SUPFAM" id="SSF51445">
    <property type="entry name" value="(Trans)glycosidases"/>
    <property type="match status" value="1"/>
</dbReference>
<dbReference type="PANTHER" id="PTHR10353:SF209">
    <property type="entry name" value="GALACTOLIPID GALACTOSYLTRANSFERASE SFR2, CHLOROPLASTIC"/>
    <property type="match status" value="1"/>
</dbReference>
<keyword evidence="2" id="KW-0378">Hydrolase</keyword>
<dbReference type="Pfam" id="PF00232">
    <property type="entry name" value="Glyco_hydro_1"/>
    <property type="match status" value="1"/>
</dbReference>
<keyword evidence="6" id="KW-1185">Reference proteome</keyword>
<evidence type="ECO:0000313" key="5">
    <source>
        <dbReference type="EMBL" id="RAQ95470.1"/>
    </source>
</evidence>
<dbReference type="InterPro" id="IPR033132">
    <property type="entry name" value="GH_1_N_CS"/>
</dbReference>
<dbReference type="OrthoDB" id="9765195at2"/>
<sequence>MARERKLQFPEGFLWGTASSAHQCEGGNVNNQWYRWEQQGRTLTGERSAVAANWWQQAERDFELAEQMENNALRLSLEWSRIEPEEGRWDESALERYRVLLSDLRRRHMTPLVTLHHFTDPLWFADRDGFAREENIRYFVRFVRFVVEHLRDLCSFWLTINEPNVYAFLGYLTGEFPPGEQSALRALHVLRNLMAAHVQAFYAIRELQPEGQIGYCLNYRLLEAACSYSPLDRVVAGLQDTFFNWLALKLAEGERLPLPLRFVLSTVPRAAGARDYHGVNYYTRDLVAFDPRRPGELFGRRFPRPGAPMQDPGRGGYFGEVYPEGLYRVLHLVYRSTRGNKPLYVTEHGLNDVEDRLRPRAILEHLAMLHRAIREGLPVRGYFHWTLVDNFEWNEGWSAHFGLVELNPRTQERRPRPSASMFGEICRANAITESIVERYAPEAAATIFGPVTAAGSGARVLI</sequence>
<evidence type="ECO:0000313" key="6">
    <source>
        <dbReference type="Proteomes" id="UP000248706"/>
    </source>
</evidence>